<organism evidence="1 2">
    <name type="scientific">Paenibacillus oceani</name>
    <dbReference type="NCBI Taxonomy" id="2772510"/>
    <lineage>
        <taxon>Bacteria</taxon>
        <taxon>Bacillati</taxon>
        <taxon>Bacillota</taxon>
        <taxon>Bacilli</taxon>
        <taxon>Bacillales</taxon>
        <taxon>Paenibacillaceae</taxon>
        <taxon>Paenibacillus</taxon>
    </lineage>
</organism>
<accession>A0A927H0S6</accession>
<evidence type="ECO:0000313" key="2">
    <source>
        <dbReference type="Proteomes" id="UP000639396"/>
    </source>
</evidence>
<dbReference type="Proteomes" id="UP000639396">
    <property type="component" value="Unassembled WGS sequence"/>
</dbReference>
<evidence type="ECO:0000313" key="1">
    <source>
        <dbReference type="EMBL" id="MBD2863447.1"/>
    </source>
</evidence>
<dbReference type="EMBL" id="JACXJA010000020">
    <property type="protein sequence ID" value="MBD2863447.1"/>
    <property type="molecule type" value="Genomic_DNA"/>
</dbReference>
<keyword evidence="2" id="KW-1185">Reference proteome</keyword>
<proteinExistence type="predicted"/>
<sequence length="540" mass="61726">MNNKITSWSAEPAIRFAAEEWARLAMQYGGRLRAVASDAAVTITTIDEALEHGCSARLQAELADQRELKQGSYWMEVKEREVLLAGLTPAAALYAVYDFFKVYAGVHWIYPGEEPALSDELPGPEGEARLYEPWFGRRGFVFENIYDPAFISDMIDWMAKNRVGEIFFTFMLWDNIRDTVAPEIVKRGMDITLGGHSMKFFLDKEEALHRQSADHPYMAKRQLDYGDPSWQQSVIGMIADYCADVPRLTRVSLWPEDVSSQSETFLELYIRHTEQLKRKLNDKLPGVEVEHISYNAGLSWKMLDRGSMSGSREIDTLLAFWGRDYRYGLEESPSLSDRKADRIERDWAAEAHRNGTKLTIFEYYSDHYMFSALFPSIPSRIVADMAYFRELQADGLTNLVVPCPGYPDYDWKWAQAFNGYVFCRALWGEDLSAILNDYYTYYPPEQREPVKALLELVENAAAEVTGWNIPLFPHRIVDADKIPEQEKAKARDKVTALLEKLSAGLDQIQTQAAPGTRAGKAFDYAKHLAELADLKKKEWS</sequence>
<comment type="caution">
    <text evidence="1">The sequence shown here is derived from an EMBL/GenBank/DDBJ whole genome shotgun (WGS) entry which is preliminary data.</text>
</comment>
<protein>
    <submittedName>
        <fullName evidence="1">Uncharacterized protein</fullName>
    </submittedName>
</protein>
<name>A0A927H0S6_9BACL</name>
<dbReference type="AlphaFoldDB" id="A0A927H0S6"/>
<gene>
    <name evidence="1" type="ORF">IDH45_15750</name>
</gene>
<reference evidence="1" key="1">
    <citation type="submission" date="2020-09" db="EMBL/GenBank/DDBJ databases">
        <title>A novel bacterium of genus Paenibacillus, isolated from South China Sea.</title>
        <authorList>
            <person name="Huang H."/>
            <person name="Mo K."/>
            <person name="Hu Y."/>
        </authorList>
    </citation>
    <scope>NUCLEOTIDE SEQUENCE</scope>
    <source>
        <strain evidence="1">IB182363</strain>
    </source>
</reference>
<dbReference type="RefSeq" id="WP_190929081.1">
    <property type="nucleotide sequence ID" value="NZ_JACXJA010000020.1"/>
</dbReference>